<dbReference type="InterPro" id="IPR050222">
    <property type="entry name" value="MATE_MdtK"/>
</dbReference>
<evidence type="ECO:0000256" key="6">
    <source>
        <dbReference type="ARBA" id="ARBA00022449"/>
    </source>
</evidence>
<evidence type="ECO:0000256" key="8">
    <source>
        <dbReference type="ARBA" id="ARBA00022692"/>
    </source>
</evidence>
<evidence type="ECO:0000256" key="11">
    <source>
        <dbReference type="ARBA" id="ARBA00023136"/>
    </source>
</evidence>
<comment type="subcellular location">
    <subcellularLocation>
        <location evidence="2">Cell membrane</location>
        <topology evidence="2">Multi-pass membrane protein</topology>
    </subcellularLocation>
</comment>
<evidence type="ECO:0000256" key="10">
    <source>
        <dbReference type="ARBA" id="ARBA00023065"/>
    </source>
</evidence>
<comment type="caution">
    <text evidence="14">The sequence shown here is derived from an EMBL/GenBank/DDBJ whole genome shotgun (WGS) entry which is preliminary data.</text>
</comment>
<evidence type="ECO:0000313" key="14">
    <source>
        <dbReference type="EMBL" id="NWO22607.1"/>
    </source>
</evidence>
<dbReference type="GO" id="GO:0042910">
    <property type="term" value="F:xenobiotic transmembrane transporter activity"/>
    <property type="evidence" value="ECO:0007669"/>
    <property type="project" value="InterPro"/>
</dbReference>
<feature type="transmembrane region" description="Helical" evidence="13">
    <location>
        <begin position="366"/>
        <end position="383"/>
    </location>
</feature>
<evidence type="ECO:0000256" key="2">
    <source>
        <dbReference type="ARBA" id="ARBA00004651"/>
    </source>
</evidence>
<keyword evidence="11 13" id="KW-0472">Membrane</keyword>
<keyword evidence="8 13" id="KW-0812">Transmembrane</keyword>
<evidence type="ECO:0000313" key="15">
    <source>
        <dbReference type="Proteomes" id="UP000526307"/>
    </source>
</evidence>
<organism evidence="14 15">
    <name type="scientific">Mogibacterium timidum</name>
    <dbReference type="NCBI Taxonomy" id="35519"/>
    <lineage>
        <taxon>Bacteria</taxon>
        <taxon>Bacillati</taxon>
        <taxon>Bacillota</taxon>
        <taxon>Clostridia</taxon>
        <taxon>Peptostreptococcales</taxon>
        <taxon>Anaerovoracaceae</taxon>
        <taxon>Mogibacterium</taxon>
    </lineage>
</organism>
<reference evidence="14 15" key="1">
    <citation type="submission" date="2020-06" db="EMBL/GenBank/DDBJ databases">
        <title>Mogibacterium timidum strain W9173 genomic sequence.</title>
        <authorList>
            <person name="Wade W.G."/>
            <person name="Johnston C.D."/>
            <person name="Chen T."/>
            <person name="Dewhirst F.E."/>
        </authorList>
    </citation>
    <scope>NUCLEOTIDE SEQUENCE [LARGE SCALE GENOMIC DNA]</scope>
    <source>
        <strain evidence="14 15">W9173</strain>
    </source>
</reference>
<feature type="transmembrane region" description="Helical" evidence="13">
    <location>
        <begin position="142"/>
        <end position="159"/>
    </location>
</feature>
<feature type="transmembrane region" description="Helical" evidence="13">
    <location>
        <begin position="327"/>
        <end position="346"/>
    </location>
</feature>
<dbReference type="PANTHER" id="PTHR43298">
    <property type="entry name" value="MULTIDRUG RESISTANCE PROTEIN NORM-RELATED"/>
    <property type="match status" value="1"/>
</dbReference>
<dbReference type="Pfam" id="PF01554">
    <property type="entry name" value="MatE"/>
    <property type="match status" value="2"/>
</dbReference>
<name>A0A7Y8VQD6_9FIRM</name>
<evidence type="ECO:0000256" key="1">
    <source>
        <dbReference type="ARBA" id="ARBA00003408"/>
    </source>
</evidence>
<sequence>MGKETDTIDTKENILGTAAIPPLIIKLSVPLMVSMFVQSLYNIVDSIFVAQIDEDALTAVSLCFPIQSMMIAFGIGTAVGMSALMSRYLGAKSFGKVNATAENGIFLCFVTYVLFIIVGFFAKPFMAMQTGNQKIIDYGETYLSIVCWLSIMVFLQITIERLLQSTGKTIYIFITQSTGAVINIIMDPILIFGLLGAPKMGIAGAAVATVFGQTVGALLGVYFNLTKNREVRISFKRFRPGWKTIKEIYAIGIPSIIMQSVGSVMVFGLNQILVAFTTTAVAAFGAYFKLQSFIFMPVFGMNNGIVPIIAYNYGARNRKRMEQAMKLAAIYGVVIMSIGLIIFWAIPNVLLGFFAASPGLLKIGTVELRVLSLAFPLAGYSIMRGGVFQALGKSVYSMNISIVRQLVVLLPAAYLLSRLGNIDIVWWSFVIAEFVGLAMSIIYTKMIKKDIISKL</sequence>
<dbReference type="GO" id="GO:0005886">
    <property type="term" value="C:plasma membrane"/>
    <property type="evidence" value="ECO:0007669"/>
    <property type="project" value="UniProtKB-SubCell"/>
</dbReference>
<feature type="transmembrane region" description="Helical" evidence="13">
    <location>
        <begin position="201"/>
        <end position="225"/>
    </location>
</feature>
<feature type="transmembrane region" description="Helical" evidence="13">
    <location>
        <begin position="264"/>
        <end position="288"/>
    </location>
</feature>
<feature type="transmembrane region" description="Helical" evidence="13">
    <location>
        <begin position="64"/>
        <end position="84"/>
    </location>
</feature>
<dbReference type="RefSeq" id="WP_036379458.1">
    <property type="nucleotide sequence ID" value="NZ_CAUVNY010000016.1"/>
</dbReference>
<accession>A0A7Y8VQD6</accession>
<keyword evidence="9 13" id="KW-1133">Transmembrane helix</keyword>
<dbReference type="EMBL" id="JABXYR010000001">
    <property type="protein sequence ID" value="NWO22607.1"/>
    <property type="molecule type" value="Genomic_DNA"/>
</dbReference>
<dbReference type="InterPro" id="IPR048279">
    <property type="entry name" value="MdtK-like"/>
</dbReference>
<feature type="transmembrane region" description="Helical" evidence="13">
    <location>
        <begin position="294"/>
        <end position="315"/>
    </location>
</feature>
<evidence type="ECO:0000256" key="5">
    <source>
        <dbReference type="ARBA" id="ARBA00022448"/>
    </source>
</evidence>
<keyword evidence="7" id="KW-1003">Cell membrane</keyword>
<proteinExistence type="inferred from homology"/>
<dbReference type="GO" id="GO:0006811">
    <property type="term" value="P:monoatomic ion transport"/>
    <property type="evidence" value="ECO:0007669"/>
    <property type="project" value="UniProtKB-KW"/>
</dbReference>
<keyword evidence="5" id="KW-0813">Transport</keyword>
<dbReference type="InterPro" id="IPR002528">
    <property type="entry name" value="MATE_fam"/>
</dbReference>
<evidence type="ECO:0000256" key="9">
    <source>
        <dbReference type="ARBA" id="ARBA00022989"/>
    </source>
</evidence>
<feature type="transmembrane region" description="Helical" evidence="13">
    <location>
        <begin position="23"/>
        <end position="44"/>
    </location>
</feature>
<keyword evidence="6" id="KW-0050">Antiport</keyword>
<feature type="transmembrane region" description="Helical" evidence="13">
    <location>
        <begin position="395"/>
        <end position="414"/>
    </location>
</feature>
<dbReference type="Proteomes" id="UP000526307">
    <property type="component" value="Unassembled WGS sequence"/>
</dbReference>
<dbReference type="CDD" id="cd13144">
    <property type="entry name" value="MATE_like_4"/>
    <property type="match status" value="1"/>
</dbReference>
<dbReference type="PANTHER" id="PTHR43298:SF2">
    <property type="entry name" value="FMN_FAD EXPORTER YEEO-RELATED"/>
    <property type="match status" value="1"/>
</dbReference>
<evidence type="ECO:0000256" key="3">
    <source>
        <dbReference type="ARBA" id="ARBA00010199"/>
    </source>
</evidence>
<feature type="transmembrane region" description="Helical" evidence="13">
    <location>
        <begin position="426"/>
        <end position="444"/>
    </location>
</feature>
<comment type="similarity">
    <text evidence="3">Belongs to the multi antimicrobial extrusion (MATE) (TC 2.A.66.1) family.</text>
</comment>
<dbReference type="GO" id="GO:0015297">
    <property type="term" value="F:antiporter activity"/>
    <property type="evidence" value="ECO:0007669"/>
    <property type="project" value="UniProtKB-KW"/>
</dbReference>
<evidence type="ECO:0000256" key="12">
    <source>
        <dbReference type="ARBA" id="ARBA00031636"/>
    </source>
</evidence>
<gene>
    <name evidence="14" type="ORF">HW270_00690</name>
</gene>
<feature type="transmembrane region" description="Helical" evidence="13">
    <location>
        <begin position="104"/>
        <end position="122"/>
    </location>
</feature>
<dbReference type="PIRSF" id="PIRSF006603">
    <property type="entry name" value="DinF"/>
    <property type="match status" value="1"/>
</dbReference>
<comment type="function">
    <text evidence="1">Multidrug efflux pump.</text>
</comment>
<protein>
    <recommendedName>
        <fullName evidence="4">Probable multidrug resistance protein NorM</fullName>
    </recommendedName>
    <alternativeName>
        <fullName evidence="12">Multidrug-efflux transporter</fullName>
    </alternativeName>
</protein>
<dbReference type="NCBIfam" id="TIGR00797">
    <property type="entry name" value="matE"/>
    <property type="match status" value="1"/>
</dbReference>
<keyword evidence="15" id="KW-1185">Reference proteome</keyword>
<evidence type="ECO:0000256" key="4">
    <source>
        <dbReference type="ARBA" id="ARBA00020268"/>
    </source>
</evidence>
<keyword evidence="10" id="KW-0406">Ion transport</keyword>
<feature type="transmembrane region" description="Helical" evidence="13">
    <location>
        <begin position="171"/>
        <end position="195"/>
    </location>
</feature>
<evidence type="ECO:0000256" key="13">
    <source>
        <dbReference type="SAM" id="Phobius"/>
    </source>
</evidence>
<evidence type="ECO:0000256" key="7">
    <source>
        <dbReference type="ARBA" id="ARBA00022475"/>
    </source>
</evidence>
<dbReference type="AlphaFoldDB" id="A0A7Y8VQD6"/>